<dbReference type="InterPro" id="IPR013094">
    <property type="entry name" value="AB_hydrolase_3"/>
</dbReference>
<evidence type="ECO:0000259" key="3">
    <source>
        <dbReference type="Pfam" id="PF07859"/>
    </source>
</evidence>
<feature type="domain" description="Alpha/beta hydrolase fold-3" evidence="3">
    <location>
        <begin position="103"/>
        <end position="328"/>
    </location>
</feature>
<evidence type="ECO:0000256" key="2">
    <source>
        <dbReference type="ARBA" id="ARBA00022801"/>
    </source>
</evidence>
<dbReference type="InterPro" id="IPR050466">
    <property type="entry name" value="Carboxylest/Gibb_receptor"/>
</dbReference>
<protein>
    <recommendedName>
        <fullName evidence="3">Alpha/beta hydrolase fold-3 domain-containing protein</fullName>
    </recommendedName>
</protein>
<dbReference type="InterPro" id="IPR002168">
    <property type="entry name" value="Lipase_GDXG_HIS_AS"/>
</dbReference>
<dbReference type="Pfam" id="PF07859">
    <property type="entry name" value="Abhydrolase_3"/>
    <property type="match status" value="1"/>
</dbReference>
<dbReference type="PANTHER" id="PTHR23024">
    <property type="entry name" value="ARYLACETAMIDE DEACETYLASE"/>
    <property type="match status" value="1"/>
</dbReference>
<dbReference type="PANTHER" id="PTHR23024:SF551">
    <property type="entry name" value="2-HYDROXYISOFLAVANONE DEHYDRATASE-LIKE"/>
    <property type="match status" value="1"/>
</dbReference>
<dbReference type="Proteomes" id="UP000607653">
    <property type="component" value="Unassembled WGS sequence"/>
</dbReference>
<keyword evidence="2" id="KW-0378">Hydrolase</keyword>
<comment type="caution">
    <text evidence="4">The sequence shown here is derived from an EMBL/GenBank/DDBJ whole genome shotgun (WGS) entry which is preliminary data.</text>
</comment>
<evidence type="ECO:0000313" key="4">
    <source>
        <dbReference type="EMBL" id="DAD33629.1"/>
    </source>
</evidence>
<dbReference type="InterPro" id="IPR029058">
    <property type="entry name" value="AB_hydrolase_fold"/>
</dbReference>
<dbReference type="Gene3D" id="3.40.50.1820">
    <property type="entry name" value="alpha/beta hydrolase"/>
    <property type="match status" value="1"/>
</dbReference>
<dbReference type="SUPFAM" id="SSF53474">
    <property type="entry name" value="alpha/beta-Hydrolases"/>
    <property type="match status" value="1"/>
</dbReference>
<comment type="similarity">
    <text evidence="1">Belongs to the 'GDXG' lipolytic enzyme family.</text>
</comment>
<gene>
    <name evidence="4" type="ORF">HUJ06_012480</name>
</gene>
<keyword evidence="5" id="KW-1185">Reference proteome</keyword>
<dbReference type="EMBL" id="DUZY01000003">
    <property type="protein sequence ID" value="DAD33629.1"/>
    <property type="molecule type" value="Genomic_DNA"/>
</dbReference>
<accession>A0A822YQJ1</accession>
<dbReference type="AlphaFoldDB" id="A0A822YQJ1"/>
<proteinExistence type="inferred from homology"/>
<evidence type="ECO:0000313" key="5">
    <source>
        <dbReference type="Proteomes" id="UP000607653"/>
    </source>
</evidence>
<reference evidence="4 5" key="1">
    <citation type="journal article" date="2020" name="Mol. Biol. Evol.">
        <title>Distinct Expression and Methylation Patterns for Genes with Different Fates following a Single Whole-Genome Duplication in Flowering Plants.</title>
        <authorList>
            <person name="Shi T."/>
            <person name="Rahmani R.S."/>
            <person name="Gugger P.F."/>
            <person name="Wang M."/>
            <person name="Li H."/>
            <person name="Zhang Y."/>
            <person name="Li Z."/>
            <person name="Wang Q."/>
            <person name="Van de Peer Y."/>
            <person name="Marchal K."/>
            <person name="Chen J."/>
        </authorList>
    </citation>
    <scope>NUCLEOTIDE SEQUENCE [LARGE SCALE GENOMIC DNA]</scope>
    <source>
        <tissue evidence="4">Leaf</tissue>
    </source>
</reference>
<dbReference type="PROSITE" id="PS01173">
    <property type="entry name" value="LIPASE_GDXG_HIS"/>
    <property type="match status" value="1"/>
</dbReference>
<dbReference type="GO" id="GO:0016787">
    <property type="term" value="F:hydrolase activity"/>
    <property type="evidence" value="ECO:0007669"/>
    <property type="project" value="UniProtKB-KW"/>
</dbReference>
<name>A0A822YQJ1_NELNU</name>
<evidence type="ECO:0000256" key="1">
    <source>
        <dbReference type="ARBA" id="ARBA00010515"/>
    </source>
</evidence>
<organism evidence="4 5">
    <name type="scientific">Nelumbo nucifera</name>
    <name type="common">Sacred lotus</name>
    <dbReference type="NCBI Taxonomy" id="4432"/>
    <lineage>
        <taxon>Eukaryota</taxon>
        <taxon>Viridiplantae</taxon>
        <taxon>Streptophyta</taxon>
        <taxon>Embryophyta</taxon>
        <taxon>Tracheophyta</taxon>
        <taxon>Spermatophyta</taxon>
        <taxon>Magnoliopsida</taxon>
        <taxon>Proteales</taxon>
        <taxon>Nelumbonaceae</taxon>
        <taxon>Nelumbo</taxon>
    </lineage>
</organism>
<sequence>MSPIPPLSSLNYPRSFPAGPFLSLTLSMDSGAQRVSAELLPYVRVYEDGRVERLKGSEFVPASLNDTQTGVSSKDVLISSESAVSARLFLPKLTCNRQKLPVLVYFHGGAFCIESAFSFLFHRYLNILVNEANVVAVSVEYRRAPEHLLPAAYEDCWAALEWVSSHSVGRGANYEPWLTDYADFDRIFLGGDSAGGNIVHNVAMRAGSQSLPHNIRVRGAFLVHPYFWGSEPIGSESMEDHTPNSLANRVWLFVCPSSAAGVDDPMINPMSPGAPRLSKLGCSRLLVCVAGKDILCYRGRLYHSAVGNSGWEGEVELFEVEGEGHVYHIFDPYTENAGLMIKRLASFLNS</sequence>